<evidence type="ECO:0000256" key="4">
    <source>
        <dbReference type="ARBA" id="ARBA00023163"/>
    </source>
</evidence>
<dbReference type="Pfam" id="PF00072">
    <property type="entry name" value="Response_reg"/>
    <property type="match status" value="1"/>
</dbReference>
<dbReference type="PANTHER" id="PTHR43214">
    <property type="entry name" value="TWO-COMPONENT RESPONSE REGULATOR"/>
    <property type="match status" value="1"/>
</dbReference>
<dbReference type="PRINTS" id="PR00038">
    <property type="entry name" value="HTHLUXR"/>
</dbReference>
<dbReference type="SMART" id="SM00421">
    <property type="entry name" value="HTH_LUXR"/>
    <property type="match status" value="1"/>
</dbReference>
<evidence type="ECO:0000256" key="3">
    <source>
        <dbReference type="ARBA" id="ARBA00023125"/>
    </source>
</evidence>
<keyword evidence="3 8" id="KW-0238">DNA-binding</keyword>
<dbReference type="InterPro" id="IPR001789">
    <property type="entry name" value="Sig_transdc_resp-reg_receiver"/>
</dbReference>
<dbReference type="GO" id="GO:0000160">
    <property type="term" value="P:phosphorelay signal transduction system"/>
    <property type="evidence" value="ECO:0007669"/>
    <property type="project" value="InterPro"/>
</dbReference>
<accession>A0A919PIV3</accession>
<reference evidence="8" key="1">
    <citation type="submission" date="2021-01" db="EMBL/GenBank/DDBJ databases">
        <title>Whole genome shotgun sequence of Dactylosporangium siamense NBRC 106093.</title>
        <authorList>
            <person name="Komaki H."/>
            <person name="Tamura T."/>
        </authorList>
    </citation>
    <scope>NUCLEOTIDE SEQUENCE</scope>
    <source>
        <strain evidence="8">NBRC 106093</strain>
    </source>
</reference>
<sequence>MSETVIRLVIVDDQELIRAGFRMVLSAQDDMVVVGEAGDGAEALRLLRRVEADVVVMDIRMPVMDGIAATEALCARPGGPRVLILTTFDTDEDAFAALQAGASGFQLKNAPPASLLAAIRAVAGGEAMVAPRATRSLLDRFAGKFVAAPPVVDDPDALRRLASLTDRERQVLLLVAEGLSNVEIGDRLNVAETTVKTHVGRVLTKLEVRDRVQAVVFAYQIGLVRTD</sequence>
<comment type="caution">
    <text evidence="8">The sequence shown here is derived from an EMBL/GenBank/DDBJ whole genome shotgun (WGS) entry which is preliminary data.</text>
</comment>
<evidence type="ECO:0000256" key="1">
    <source>
        <dbReference type="ARBA" id="ARBA00022553"/>
    </source>
</evidence>
<evidence type="ECO:0000256" key="5">
    <source>
        <dbReference type="PROSITE-ProRule" id="PRU00169"/>
    </source>
</evidence>
<keyword evidence="2" id="KW-0805">Transcription regulation</keyword>
<name>A0A919PIV3_9ACTN</name>
<dbReference type="SUPFAM" id="SSF46894">
    <property type="entry name" value="C-terminal effector domain of the bipartite response regulators"/>
    <property type="match status" value="1"/>
</dbReference>
<evidence type="ECO:0000256" key="2">
    <source>
        <dbReference type="ARBA" id="ARBA00023015"/>
    </source>
</evidence>
<dbReference type="PROSITE" id="PS50110">
    <property type="entry name" value="RESPONSE_REGULATORY"/>
    <property type="match status" value="1"/>
</dbReference>
<keyword evidence="1 5" id="KW-0597">Phosphoprotein</keyword>
<keyword evidence="4" id="KW-0804">Transcription</keyword>
<evidence type="ECO:0000259" key="6">
    <source>
        <dbReference type="PROSITE" id="PS50043"/>
    </source>
</evidence>
<dbReference type="RefSeq" id="WP_275423328.1">
    <property type="nucleotide sequence ID" value="NZ_BAAAVW010000002.1"/>
</dbReference>
<dbReference type="AlphaFoldDB" id="A0A919PIV3"/>
<dbReference type="PANTHER" id="PTHR43214:SF24">
    <property type="entry name" value="TRANSCRIPTIONAL REGULATORY PROTEIN NARL-RELATED"/>
    <property type="match status" value="1"/>
</dbReference>
<keyword evidence="9" id="KW-1185">Reference proteome</keyword>
<feature type="domain" description="HTH luxR-type" evidence="6">
    <location>
        <begin position="157"/>
        <end position="222"/>
    </location>
</feature>
<dbReference type="SUPFAM" id="SSF52172">
    <property type="entry name" value="CheY-like"/>
    <property type="match status" value="1"/>
</dbReference>
<dbReference type="InterPro" id="IPR016032">
    <property type="entry name" value="Sig_transdc_resp-reg_C-effctor"/>
</dbReference>
<dbReference type="Gene3D" id="3.40.50.2300">
    <property type="match status" value="1"/>
</dbReference>
<dbReference type="InterPro" id="IPR039420">
    <property type="entry name" value="WalR-like"/>
</dbReference>
<dbReference type="GO" id="GO:0006355">
    <property type="term" value="P:regulation of DNA-templated transcription"/>
    <property type="evidence" value="ECO:0007669"/>
    <property type="project" value="InterPro"/>
</dbReference>
<dbReference type="Proteomes" id="UP000660611">
    <property type="component" value="Unassembled WGS sequence"/>
</dbReference>
<dbReference type="PROSITE" id="PS50043">
    <property type="entry name" value="HTH_LUXR_2"/>
    <property type="match status" value="1"/>
</dbReference>
<dbReference type="PROSITE" id="PS00622">
    <property type="entry name" value="HTH_LUXR_1"/>
    <property type="match status" value="1"/>
</dbReference>
<dbReference type="CDD" id="cd06170">
    <property type="entry name" value="LuxR_C_like"/>
    <property type="match status" value="1"/>
</dbReference>
<dbReference type="InterPro" id="IPR000792">
    <property type="entry name" value="Tscrpt_reg_LuxR_C"/>
</dbReference>
<dbReference type="InterPro" id="IPR011006">
    <property type="entry name" value="CheY-like_superfamily"/>
</dbReference>
<protein>
    <submittedName>
        <fullName evidence="8">DNA-binding response regulator</fullName>
    </submittedName>
</protein>
<organism evidence="8 9">
    <name type="scientific">Dactylosporangium siamense</name>
    <dbReference type="NCBI Taxonomy" id="685454"/>
    <lineage>
        <taxon>Bacteria</taxon>
        <taxon>Bacillati</taxon>
        <taxon>Actinomycetota</taxon>
        <taxon>Actinomycetes</taxon>
        <taxon>Micromonosporales</taxon>
        <taxon>Micromonosporaceae</taxon>
        <taxon>Dactylosporangium</taxon>
    </lineage>
</organism>
<dbReference type="SMART" id="SM00448">
    <property type="entry name" value="REC"/>
    <property type="match status" value="1"/>
</dbReference>
<proteinExistence type="predicted"/>
<dbReference type="InterPro" id="IPR058245">
    <property type="entry name" value="NreC/VraR/RcsB-like_REC"/>
</dbReference>
<evidence type="ECO:0000313" key="8">
    <source>
        <dbReference type="EMBL" id="GIG42768.1"/>
    </source>
</evidence>
<dbReference type="EMBL" id="BONQ01000017">
    <property type="protein sequence ID" value="GIG42768.1"/>
    <property type="molecule type" value="Genomic_DNA"/>
</dbReference>
<gene>
    <name evidence="8" type="ORF">Dsi01nite_008090</name>
</gene>
<evidence type="ECO:0000313" key="9">
    <source>
        <dbReference type="Proteomes" id="UP000660611"/>
    </source>
</evidence>
<dbReference type="Pfam" id="PF00196">
    <property type="entry name" value="GerE"/>
    <property type="match status" value="1"/>
</dbReference>
<dbReference type="GO" id="GO:0003677">
    <property type="term" value="F:DNA binding"/>
    <property type="evidence" value="ECO:0007669"/>
    <property type="project" value="UniProtKB-KW"/>
</dbReference>
<feature type="modified residue" description="4-aspartylphosphate" evidence="5">
    <location>
        <position position="58"/>
    </location>
</feature>
<feature type="domain" description="Response regulatory" evidence="7">
    <location>
        <begin position="7"/>
        <end position="123"/>
    </location>
</feature>
<evidence type="ECO:0000259" key="7">
    <source>
        <dbReference type="PROSITE" id="PS50110"/>
    </source>
</evidence>
<dbReference type="CDD" id="cd17535">
    <property type="entry name" value="REC_NarL-like"/>
    <property type="match status" value="1"/>
</dbReference>